<dbReference type="Proteomes" id="UP000596742">
    <property type="component" value="Unassembled WGS sequence"/>
</dbReference>
<proteinExistence type="predicted"/>
<dbReference type="AlphaFoldDB" id="A0A8B6GNV6"/>
<dbReference type="OrthoDB" id="6177268at2759"/>
<reference evidence="1" key="1">
    <citation type="submission" date="2018-11" db="EMBL/GenBank/DDBJ databases">
        <authorList>
            <person name="Alioto T."/>
            <person name="Alioto T."/>
        </authorList>
    </citation>
    <scope>NUCLEOTIDE SEQUENCE</scope>
</reference>
<keyword evidence="2" id="KW-1185">Reference proteome</keyword>
<evidence type="ECO:0000313" key="2">
    <source>
        <dbReference type="Proteomes" id="UP000596742"/>
    </source>
</evidence>
<organism evidence="1 2">
    <name type="scientific">Mytilus galloprovincialis</name>
    <name type="common">Mediterranean mussel</name>
    <dbReference type="NCBI Taxonomy" id="29158"/>
    <lineage>
        <taxon>Eukaryota</taxon>
        <taxon>Metazoa</taxon>
        <taxon>Spiralia</taxon>
        <taxon>Lophotrochozoa</taxon>
        <taxon>Mollusca</taxon>
        <taxon>Bivalvia</taxon>
        <taxon>Autobranchia</taxon>
        <taxon>Pteriomorphia</taxon>
        <taxon>Mytilida</taxon>
        <taxon>Mytiloidea</taxon>
        <taxon>Mytilidae</taxon>
        <taxon>Mytilinae</taxon>
        <taxon>Mytilus</taxon>
    </lineage>
</organism>
<comment type="caution">
    <text evidence="1">The sequence shown here is derived from an EMBL/GenBank/DDBJ whole genome shotgun (WGS) entry which is preliminary data.</text>
</comment>
<protein>
    <submittedName>
        <fullName evidence="1">Uncharacterized protein</fullName>
    </submittedName>
</protein>
<gene>
    <name evidence="1" type="ORF">MGAL_10B017875</name>
</gene>
<evidence type="ECO:0000313" key="1">
    <source>
        <dbReference type="EMBL" id="VDI66683.1"/>
    </source>
</evidence>
<name>A0A8B6GNV6_MYTGA</name>
<sequence length="97" mass="10917">MFLFISITGVHLYNGKYDTVIASQRHRAGQPDETETNDIVDHNAAKCHDGYETNTTLYSSAENVDETSEPPENIPTVDLPTYEEARFLSNCLYETSL</sequence>
<accession>A0A8B6GNV6</accession>
<dbReference type="EMBL" id="UYJE01008726">
    <property type="protein sequence ID" value="VDI66683.1"/>
    <property type="molecule type" value="Genomic_DNA"/>
</dbReference>